<evidence type="ECO:0000256" key="1">
    <source>
        <dbReference type="SAM" id="SignalP"/>
    </source>
</evidence>
<feature type="chain" id="PRO_5045899844" evidence="1">
    <location>
        <begin position="24"/>
        <end position="194"/>
    </location>
</feature>
<sequence>MALAVPLVLNFALFLIAVPLVTVDCGSEGSSDSDPQPCCFPKQFTTYNSDAEKRIWAKSSFDFVNQRKIVNVIDSDSNDFYYTDMKAGRTYEHLGGTCKYFTTPGITRVHITFPCIPDDSQLIDQGGSLRANTWEVNSNGMSGFISVSQDKCYPITASLTDTDSGFSLYVFLTSITEGIDESAFDVDLSDCTEV</sequence>
<dbReference type="Proteomes" id="UP000694888">
    <property type="component" value="Unplaced"/>
</dbReference>
<reference evidence="3" key="1">
    <citation type="submission" date="2025-08" db="UniProtKB">
        <authorList>
            <consortium name="RefSeq"/>
        </authorList>
    </citation>
    <scope>IDENTIFICATION</scope>
</reference>
<gene>
    <name evidence="3" type="primary">LOC101855958</name>
</gene>
<evidence type="ECO:0000313" key="2">
    <source>
        <dbReference type="Proteomes" id="UP000694888"/>
    </source>
</evidence>
<evidence type="ECO:0000313" key="3">
    <source>
        <dbReference type="RefSeq" id="XP_005101969.1"/>
    </source>
</evidence>
<dbReference type="PANTHER" id="PTHR10697:SF13">
    <property type="entry name" value="RICIN B LECTIN DOMAIN-CONTAINING PROTEIN"/>
    <property type="match status" value="1"/>
</dbReference>
<dbReference type="RefSeq" id="XP_005101969.1">
    <property type="nucleotide sequence ID" value="XM_005101912.3"/>
</dbReference>
<feature type="signal peptide" evidence="1">
    <location>
        <begin position="1"/>
        <end position="23"/>
    </location>
</feature>
<dbReference type="InterPro" id="IPR001299">
    <property type="entry name" value="Ependymin"/>
</dbReference>
<keyword evidence="2" id="KW-1185">Reference proteome</keyword>
<accession>A0ABM0JUR2</accession>
<organism evidence="2 3">
    <name type="scientific">Aplysia californica</name>
    <name type="common">California sea hare</name>
    <dbReference type="NCBI Taxonomy" id="6500"/>
    <lineage>
        <taxon>Eukaryota</taxon>
        <taxon>Metazoa</taxon>
        <taxon>Spiralia</taxon>
        <taxon>Lophotrochozoa</taxon>
        <taxon>Mollusca</taxon>
        <taxon>Gastropoda</taxon>
        <taxon>Heterobranchia</taxon>
        <taxon>Euthyneura</taxon>
        <taxon>Tectipleura</taxon>
        <taxon>Aplysiida</taxon>
        <taxon>Aplysioidea</taxon>
        <taxon>Aplysiidae</taxon>
        <taxon>Aplysia</taxon>
    </lineage>
</organism>
<dbReference type="PANTHER" id="PTHR10697">
    <property type="entry name" value="MAMMALIAN EPENDYMIN-RELATED PROTEIN 1"/>
    <property type="match status" value="1"/>
</dbReference>
<dbReference type="GeneID" id="101855958"/>
<name>A0ABM0JUR2_APLCA</name>
<keyword evidence="1" id="KW-0732">Signal</keyword>
<proteinExistence type="predicted"/>
<protein>
    <submittedName>
        <fullName evidence="3">Uncharacterized protein LOC101855958</fullName>
    </submittedName>
</protein>